<keyword evidence="8" id="KW-0378">Hydrolase</keyword>
<dbReference type="GO" id="GO:0006285">
    <property type="term" value="P:base-excision repair, AP site formation"/>
    <property type="evidence" value="ECO:0007669"/>
    <property type="project" value="UniProtKB-ARBA"/>
</dbReference>
<accession>A0A166GEF8</accession>
<dbReference type="GO" id="GO:0006298">
    <property type="term" value="P:mismatch repair"/>
    <property type="evidence" value="ECO:0007669"/>
    <property type="project" value="TreeGrafter"/>
</dbReference>
<evidence type="ECO:0000256" key="11">
    <source>
        <dbReference type="ARBA" id="ARBA00023204"/>
    </source>
</evidence>
<reference evidence="15 16" key="1">
    <citation type="journal article" date="2016" name="Mol. Biol. Evol.">
        <title>Comparative Genomics of Early-Diverging Mushroom-Forming Fungi Provides Insights into the Origins of Lignocellulose Decay Capabilities.</title>
        <authorList>
            <person name="Nagy L.G."/>
            <person name="Riley R."/>
            <person name="Tritt A."/>
            <person name="Adam C."/>
            <person name="Daum C."/>
            <person name="Floudas D."/>
            <person name="Sun H."/>
            <person name="Yadav J.S."/>
            <person name="Pangilinan J."/>
            <person name="Larsson K.H."/>
            <person name="Matsuura K."/>
            <person name="Barry K."/>
            <person name="Labutti K."/>
            <person name="Kuo R."/>
            <person name="Ohm R.A."/>
            <person name="Bhattacharya S.S."/>
            <person name="Shirouzu T."/>
            <person name="Yoshinaga Y."/>
            <person name="Martin F.M."/>
            <person name="Grigoriev I.V."/>
            <person name="Hibbett D.S."/>
        </authorList>
    </citation>
    <scope>NUCLEOTIDE SEQUENCE [LARGE SCALE GENOMIC DNA]</scope>
    <source>
        <strain evidence="15 16">HHB10207 ss-3</strain>
    </source>
</reference>
<dbReference type="GO" id="GO:0035485">
    <property type="term" value="F:adenine/guanine mispair binding"/>
    <property type="evidence" value="ECO:0007669"/>
    <property type="project" value="TreeGrafter"/>
</dbReference>
<evidence type="ECO:0000256" key="2">
    <source>
        <dbReference type="ARBA" id="ARBA00001966"/>
    </source>
</evidence>
<keyword evidence="10" id="KW-0411">Iron-sulfur</keyword>
<dbReference type="AlphaFoldDB" id="A0A166GEF8"/>
<evidence type="ECO:0000256" key="9">
    <source>
        <dbReference type="ARBA" id="ARBA00023004"/>
    </source>
</evidence>
<organism evidence="15 16">
    <name type="scientific">Sistotremastrum suecicum HHB10207 ss-3</name>
    <dbReference type="NCBI Taxonomy" id="1314776"/>
    <lineage>
        <taxon>Eukaryota</taxon>
        <taxon>Fungi</taxon>
        <taxon>Dikarya</taxon>
        <taxon>Basidiomycota</taxon>
        <taxon>Agaricomycotina</taxon>
        <taxon>Agaricomycetes</taxon>
        <taxon>Sistotremastrales</taxon>
        <taxon>Sistotremastraceae</taxon>
        <taxon>Sistotremastrum</taxon>
    </lineage>
</organism>
<dbReference type="SUPFAM" id="SSF55811">
    <property type="entry name" value="Nudix"/>
    <property type="match status" value="1"/>
</dbReference>
<dbReference type="SUPFAM" id="SSF48150">
    <property type="entry name" value="DNA-glycosylase"/>
    <property type="match status" value="1"/>
</dbReference>
<dbReference type="GO" id="GO:0046872">
    <property type="term" value="F:metal ion binding"/>
    <property type="evidence" value="ECO:0007669"/>
    <property type="project" value="UniProtKB-KW"/>
</dbReference>
<evidence type="ECO:0000256" key="12">
    <source>
        <dbReference type="ARBA" id="ARBA00023295"/>
    </source>
</evidence>
<keyword evidence="16" id="KW-1185">Reference proteome</keyword>
<dbReference type="STRING" id="1314776.A0A166GEF8"/>
<feature type="region of interest" description="Disordered" evidence="13">
    <location>
        <begin position="382"/>
        <end position="426"/>
    </location>
</feature>
<dbReference type="PANTHER" id="PTHR42944">
    <property type="entry name" value="ADENINE DNA GLYCOSYLASE"/>
    <property type="match status" value="1"/>
</dbReference>
<keyword evidence="7" id="KW-0227">DNA damage</keyword>
<sequence length="474" mass="52360">MCQQTQVATVIPYYNRWMEKFPTIRALAAADSESVNAIWKGLGYYSRAARLLSGAQKVVKEFNGRLPEDPKEMEKEVPGIGRYSSGAIASIAYGVQAPVLDGNVHRLLSRLLALYASTKSKATLDVLWDAAKAFVDDKDCDFPGDVNQALIELGSTVCRVKNPICDSCPLRDGCCAYQETQSKASNLGVEDIEDLCTTCSPHVLSADLGVVRYPMKVERKKAREETDLVVALEWRNGENRRLVLQKRPDDGLLGGLWNFPNTPCIEASSSDQQLEDLIAGPITEVLHTAPHMTSSTISQAKRLSKNSRKPSPGSISSFFKKTESVGEIIAVTPSMDSSSQDSLKLVHVEHARPVTHVFSHIRKTYRPIWVILEGGSVPPNLKPVSSSSMTMTKKKKKPTKKRKVLEDSDDEISESEAIEEKVSEERSQKIELKWVKAEDVEHANVGTGVLKIWKEIIGLAEGKHASTKKSRKKS</sequence>
<feature type="compositionally biased region" description="Low complexity" evidence="13">
    <location>
        <begin position="382"/>
        <end position="391"/>
    </location>
</feature>
<keyword evidence="6" id="KW-0479">Metal-binding</keyword>
<evidence type="ECO:0000256" key="3">
    <source>
        <dbReference type="ARBA" id="ARBA00008343"/>
    </source>
</evidence>
<evidence type="ECO:0000256" key="10">
    <source>
        <dbReference type="ARBA" id="ARBA00023014"/>
    </source>
</evidence>
<dbReference type="InterPro" id="IPR003265">
    <property type="entry name" value="HhH-GPD_domain"/>
</dbReference>
<evidence type="ECO:0000256" key="1">
    <source>
        <dbReference type="ARBA" id="ARBA00000843"/>
    </source>
</evidence>
<dbReference type="CDD" id="cd00056">
    <property type="entry name" value="ENDO3c"/>
    <property type="match status" value="1"/>
</dbReference>
<comment type="catalytic activity">
    <reaction evidence="1">
        <text>Hydrolyzes free adenine bases from 7,8-dihydro-8-oxoguanine:adenine mismatched double-stranded DNA, leaving an apurinic site.</text>
        <dbReference type="EC" id="3.2.2.31"/>
    </reaction>
</comment>
<dbReference type="InterPro" id="IPR044298">
    <property type="entry name" value="MIG/MutY"/>
</dbReference>
<keyword evidence="11" id="KW-0234">DNA repair</keyword>
<evidence type="ECO:0000256" key="4">
    <source>
        <dbReference type="ARBA" id="ARBA00012045"/>
    </source>
</evidence>
<proteinExistence type="inferred from homology"/>
<dbReference type="OrthoDB" id="10248838at2759"/>
<dbReference type="EC" id="3.2.2.31" evidence="4"/>
<dbReference type="GO" id="GO:0034039">
    <property type="term" value="F:8-oxo-7,8-dihydroguanine DNA N-glycosylase activity"/>
    <property type="evidence" value="ECO:0007669"/>
    <property type="project" value="TreeGrafter"/>
</dbReference>
<comment type="cofactor">
    <cofactor evidence="2">
        <name>[4Fe-4S] cluster</name>
        <dbReference type="ChEBI" id="CHEBI:49883"/>
    </cofactor>
</comment>
<dbReference type="GO" id="GO:0000701">
    <property type="term" value="F:purine-specific mismatch base pair DNA N-glycosylase activity"/>
    <property type="evidence" value="ECO:0007669"/>
    <property type="project" value="UniProtKB-EC"/>
</dbReference>
<evidence type="ECO:0000313" key="16">
    <source>
        <dbReference type="Proteomes" id="UP000076798"/>
    </source>
</evidence>
<dbReference type="InterPro" id="IPR023170">
    <property type="entry name" value="HhH_base_excis_C"/>
</dbReference>
<feature type="region of interest" description="Disordered" evidence="13">
    <location>
        <begin position="294"/>
        <end position="318"/>
    </location>
</feature>
<dbReference type="InterPro" id="IPR011257">
    <property type="entry name" value="DNA_glycosylase"/>
</dbReference>
<evidence type="ECO:0000256" key="5">
    <source>
        <dbReference type="ARBA" id="ARBA00022023"/>
    </source>
</evidence>
<evidence type="ECO:0000259" key="14">
    <source>
        <dbReference type="SMART" id="SM00478"/>
    </source>
</evidence>
<dbReference type="SMART" id="SM00478">
    <property type="entry name" value="ENDO3c"/>
    <property type="match status" value="1"/>
</dbReference>
<keyword evidence="9" id="KW-0408">Iron</keyword>
<dbReference type="Proteomes" id="UP000076798">
    <property type="component" value="Unassembled WGS sequence"/>
</dbReference>
<gene>
    <name evidence="15" type="ORF">SISSUDRAFT_1042695</name>
</gene>
<dbReference type="PANTHER" id="PTHR42944:SF1">
    <property type="entry name" value="ADENINE DNA GLYCOSYLASE"/>
    <property type="match status" value="1"/>
</dbReference>
<dbReference type="GO" id="GO:0051536">
    <property type="term" value="F:iron-sulfur cluster binding"/>
    <property type="evidence" value="ECO:0007669"/>
    <property type="project" value="UniProtKB-KW"/>
</dbReference>
<dbReference type="Gene3D" id="1.10.1670.10">
    <property type="entry name" value="Helix-hairpin-Helix base-excision DNA repair enzymes (C-terminal)"/>
    <property type="match status" value="1"/>
</dbReference>
<evidence type="ECO:0000256" key="7">
    <source>
        <dbReference type="ARBA" id="ARBA00022763"/>
    </source>
</evidence>
<name>A0A166GEF8_9AGAM</name>
<dbReference type="GO" id="GO:0005634">
    <property type="term" value="C:nucleus"/>
    <property type="evidence" value="ECO:0007669"/>
    <property type="project" value="TreeGrafter"/>
</dbReference>
<evidence type="ECO:0000256" key="6">
    <source>
        <dbReference type="ARBA" id="ARBA00022723"/>
    </source>
</evidence>
<protein>
    <recommendedName>
        <fullName evidence="5">Adenine DNA glycosylase</fullName>
        <ecNumber evidence="4">3.2.2.31</ecNumber>
    </recommendedName>
</protein>
<dbReference type="Gene3D" id="3.90.79.10">
    <property type="entry name" value="Nucleoside Triphosphate Pyrophosphohydrolase"/>
    <property type="match status" value="1"/>
</dbReference>
<comment type="similarity">
    <text evidence="3">Belongs to the Nth/MutY family.</text>
</comment>
<feature type="compositionally biased region" description="Acidic residues" evidence="13">
    <location>
        <begin position="407"/>
        <end position="417"/>
    </location>
</feature>
<keyword evidence="12" id="KW-0326">Glycosidase</keyword>
<dbReference type="GO" id="GO:0032357">
    <property type="term" value="F:oxidized purine DNA binding"/>
    <property type="evidence" value="ECO:0007669"/>
    <property type="project" value="TreeGrafter"/>
</dbReference>
<dbReference type="Gene3D" id="1.10.340.30">
    <property type="entry name" value="Hypothetical protein, domain 2"/>
    <property type="match status" value="1"/>
</dbReference>
<dbReference type="InterPro" id="IPR015797">
    <property type="entry name" value="NUDIX_hydrolase-like_dom_sf"/>
</dbReference>
<evidence type="ECO:0000256" key="13">
    <source>
        <dbReference type="SAM" id="MobiDB-lite"/>
    </source>
</evidence>
<dbReference type="Pfam" id="PF00730">
    <property type="entry name" value="HhH-GPD"/>
    <property type="match status" value="1"/>
</dbReference>
<evidence type="ECO:0000313" key="15">
    <source>
        <dbReference type="EMBL" id="KZT41603.1"/>
    </source>
</evidence>
<feature type="compositionally biased region" description="Basic residues" evidence="13">
    <location>
        <begin position="392"/>
        <end position="403"/>
    </location>
</feature>
<evidence type="ECO:0000256" key="8">
    <source>
        <dbReference type="ARBA" id="ARBA00022801"/>
    </source>
</evidence>
<feature type="domain" description="HhH-GPD" evidence="14">
    <location>
        <begin position="1"/>
        <end position="156"/>
    </location>
</feature>
<dbReference type="EMBL" id="KV428020">
    <property type="protein sequence ID" value="KZT41603.1"/>
    <property type="molecule type" value="Genomic_DNA"/>
</dbReference>